<dbReference type="EMBL" id="GG663367">
    <property type="protein sequence ID" value="EEH07453.1"/>
    <property type="molecule type" value="Genomic_DNA"/>
</dbReference>
<evidence type="ECO:0000313" key="2">
    <source>
        <dbReference type="EMBL" id="EEH07453.1"/>
    </source>
</evidence>
<proteinExistence type="predicted"/>
<dbReference type="Proteomes" id="UP000001631">
    <property type="component" value="Unassembled WGS sequence"/>
</dbReference>
<feature type="compositionally biased region" description="Basic and acidic residues" evidence="1">
    <location>
        <begin position="59"/>
        <end position="75"/>
    </location>
</feature>
<feature type="region of interest" description="Disordered" evidence="1">
    <location>
        <begin position="51"/>
        <end position="78"/>
    </location>
</feature>
<accession>C0NLF2</accession>
<name>C0NLF2_AJECG</name>
<dbReference type="HOGENOM" id="CLU_2235803_0_0_1"/>
<dbReference type="AlphaFoldDB" id="C0NLF2"/>
<reference evidence="2" key="1">
    <citation type="submission" date="2009-02" db="EMBL/GenBank/DDBJ databases">
        <title>The Genome Sequence of Ajellomyces capsulatus strain G186AR.</title>
        <authorList>
            <consortium name="The Broad Institute Genome Sequencing Platform"/>
            <person name="Champion M."/>
            <person name="Cuomo C."/>
            <person name="Ma L.-J."/>
            <person name="Henn M.R."/>
            <person name="Sil A."/>
            <person name="Goldman B."/>
            <person name="Young S.K."/>
            <person name="Kodira C.D."/>
            <person name="Zeng Q."/>
            <person name="Koehrsen M."/>
            <person name="Alvarado L."/>
            <person name="Berlin A."/>
            <person name="Borenstein D."/>
            <person name="Chen Z."/>
            <person name="Engels R."/>
            <person name="Freedman E."/>
            <person name="Gellesch M."/>
            <person name="Goldberg J."/>
            <person name="Griggs A."/>
            <person name="Gujja S."/>
            <person name="Heiman D."/>
            <person name="Hepburn T."/>
            <person name="Howarth C."/>
            <person name="Jen D."/>
            <person name="Larson L."/>
            <person name="Lewis B."/>
            <person name="Mehta T."/>
            <person name="Park D."/>
            <person name="Pearson M."/>
            <person name="Roberts A."/>
            <person name="Saif S."/>
            <person name="Shea T."/>
            <person name="Shenoy N."/>
            <person name="Sisk P."/>
            <person name="Stolte C."/>
            <person name="Sykes S."/>
            <person name="Walk T."/>
            <person name="White J."/>
            <person name="Yandava C."/>
            <person name="Klein B."/>
            <person name="McEwen J.G."/>
            <person name="Puccia R."/>
            <person name="Goldman G.H."/>
            <person name="Felipe M.S."/>
            <person name="Nino-Vega G."/>
            <person name="San-Blas G."/>
            <person name="Taylor J."/>
            <person name="Mendoza L."/>
            <person name="Galagan J."/>
            <person name="Nusbaum C."/>
            <person name="Birren B."/>
        </authorList>
    </citation>
    <scope>NUCLEOTIDE SEQUENCE</scope>
    <source>
        <strain evidence="2">G186AR</strain>
    </source>
</reference>
<dbReference type="GeneID" id="69037348"/>
<organism evidence="2 3">
    <name type="scientific">Ajellomyces capsulatus (strain G186AR / H82 / ATCC MYA-2454 / RMSCC 2432)</name>
    <name type="common">Darling's disease fungus</name>
    <name type="synonym">Histoplasma capsulatum</name>
    <dbReference type="NCBI Taxonomy" id="447093"/>
    <lineage>
        <taxon>Eukaryota</taxon>
        <taxon>Fungi</taxon>
        <taxon>Dikarya</taxon>
        <taxon>Ascomycota</taxon>
        <taxon>Pezizomycotina</taxon>
        <taxon>Eurotiomycetes</taxon>
        <taxon>Eurotiomycetidae</taxon>
        <taxon>Onygenales</taxon>
        <taxon>Ajellomycetaceae</taxon>
        <taxon>Histoplasma</taxon>
    </lineage>
</organism>
<keyword evidence="3" id="KW-1185">Reference proteome</keyword>
<protein>
    <submittedName>
        <fullName evidence="2">Uncharacterized protein</fullName>
    </submittedName>
</protein>
<dbReference type="InParanoid" id="C0NLF2"/>
<dbReference type="RefSeq" id="XP_045287934.1">
    <property type="nucleotide sequence ID" value="XM_045431381.1"/>
</dbReference>
<sequence>MEETEEGRQKNRRLAAVLVVAASGSGMCGEKGVTGRRAEIGGCSVGALSTVSAGGRAVSPDERREDERTRQDDKVRRQRMYPPQELRIVWYIWYIIRSGGSSNES</sequence>
<evidence type="ECO:0000256" key="1">
    <source>
        <dbReference type="SAM" id="MobiDB-lite"/>
    </source>
</evidence>
<evidence type="ECO:0000313" key="3">
    <source>
        <dbReference type="Proteomes" id="UP000001631"/>
    </source>
</evidence>
<gene>
    <name evidence="2" type="ORF">HCBG_04332</name>
</gene>